<dbReference type="RefSeq" id="WP_141150910.1">
    <property type="nucleotide sequence ID" value="NZ_VHLG01000018.1"/>
</dbReference>
<accession>A0A506U2W3</accession>
<evidence type="ECO:0000313" key="4">
    <source>
        <dbReference type="EMBL" id="TPW27374.1"/>
    </source>
</evidence>
<keyword evidence="5" id="KW-1185">Reference proteome</keyword>
<dbReference type="EMBL" id="VHLG01000018">
    <property type="protein sequence ID" value="TPW27374.1"/>
    <property type="molecule type" value="Genomic_DNA"/>
</dbReference>
<dbReference type="AlphaFoldDB" id="A0A506U2W3"/>
<reference evidence="4 5" key="1">
    <citation type="submission" date="2019-06" db="EMBL/GenBank/DDBJ databases">
        <authorList>
            <person name="Li M."/>
        </authorList>
    </citation>
    <scope>NUCLEOTIDE SEQUENCE [LARGE SCALE GENOMIC DNA]</scope>
    <source>
        <strain evidence="4 5">BGMRC2036</strain>
    </source>
</reference>
<dbReference type="PANTHER" id="PTHR11895">
    <property type="entry name" value="TRANSAMIDASE"/>
    <property type="match status" value="1"/>
</dbReference>
<dbReference type="InterPro" id="IPR023631">
    <property type="entry name" value="Amidase_dom"/>
</dbReference>
<comment type="function">
    <text evidence="1">Hydrolyzes indole-3-acetamide (IAM) into indole-3-acetic acid (IAA).</text>
</comment>
<dbReference type="Gene3D" id="3.90.1300.10">
    <property type="entry name" value="Amidase signature (AS) domain"/>
    <property type="match status" value="1"/>
</dbReference>
<dbReference type="InterPro" id="IPR000120">
    <property type="entry name" value="Amidase"/>
</dbReference>
<evidence type="ECO:0000256" key="2">
    <source>
        <dbReference type="ARBA" id="ARBA00021874"/>
    </source>
</evidence>
<proteinExistence type="predicted"/>
<dbReference type="PROSITE" id="PS00571">
    <property type="entry name" value="AMIDASES"/>
    <property type="match status" value="1"/>
</dbReference>
<dbReference type="InterPro" id="IPR020556">
    <property type="entry name" value="Amidase_CS"/>
</dbReference>
<dbReference type="InterPro" id="IPR036928">
    <property type="entry name" value="AS_sf"/>
</dbReference>
<dbReference type="Pfam" id="PF01425">
    <property type="entry name" value="Amidase"/>
    <property type="match status" value="1"/>
</dbReference>
<evidence type="ECO:0000313" key="5">
    <source>
        <dbReference type="Proteomes" id="UP000318801"/>
    </source>
</evidence>
<dbReference type="PANTHER" id="PTHR11895:SF176">
    <property type="entry name" value="AMIDASE AMID-RELATED"/>
    <property type="match status" value="1"/>
</dbReference>
<sequence length="468" mass="49755">MERLEYLSVAEIGRRYRTGDLTPSDYVTHLIARIEALDPLLNVYIHFDAQSARIQAERATQELTAGADHGPLHGIPVALKDLIDVEGMATTCASRSREAAIATADAEVVRRLRAAGAIIFGKTNTHEFACGRPSFDLPVPPARNPWNPDHHPGGSSSGSGAGVAAGLFPLALGTDTGGSVRHPASACGIVGFKPTYGVISRRGVFPLAQSLDCVGILARSAEDAGLAVDAMAGIDPAEPSTVERPWKSCLERPSQEISGLKVGYIRHFHTQDLAAPADTAALLDMAAETIRGIGVHVEEVTLPPLSAFFAVNRILLSAEGFAVHAEHLRQRHEDYGRLTRRALLAGAFLSAEDYVRAQKMRKRLIDAVSALFSQYDILVSASSMEAAARLDDPAETARTYTRQARTPFSVTGHPAISVMAGLSDTGLPIGVQFAAPAFSEPALLAFSSAFEAARGKALNPPERAGWSA</sequence>
<evidence type="ECO:0000256" key="1">
    <source>
        <dbReference type="ARBA" id="ARBA00003871"/>
    </source>
</evidence>
<comment type="caution">
    <text evidence="4">The sequence shown here is derived from an EMBL/GenBank/DDBJ whole genome shotgun (WGS) entry which is preliminary data.</text>
</comment>
<feature type="domain" description="Amidase" evidence="3">
    <location>
        <begin position="26"/>
        <end position="444"/>
    </location>
</feature>
<name>A0A506U2W3_9HYPH</name>
<dbReference type="GO" id="GO:0003824">
    <property type="term" value="F:catalytic activity"/>
    <property type="evidence" value="ECO:0007669"/>
    <property type="project" value="InterPro"/>
</dbReference>
<evidence type="ECO:0000259" key="3">
    <source>
        <dbReference type="Pfam" id="PF01425"/>
    </source>
</evidence>
<protein>
    <recommendedName>
        <fullName evidence="2">Indoleacetamide hydrolase</fullName>
    </recommendedName>
</protein>
<dbReference type="OrthoDB" id="9811471at2"/>
<dbReference type="Proteomes" id="UP000318801">
    <property type="component" value="Unassembled WGS sequence"/>
</dbReference>
<gene>
    <name evidence="4" type="ORF">FJU08_20420</name>
</gene>
<organism evidence="4 5">
    <name type="scientific">Martelella alba</name>
    <dbReference type="NCBI Taxonomy" id="2590451"/>
    <lineage>
        <taxon>Bacteria</taxon>
        <taxon>Pseudomonadati</taxon>
        <taxon>Pseudomonadota</taxon>
        <taxon>Alphaproteobacteria</taxon>
        <taxon>Hyphomicrobiales</taxon>
        <taxon>Aurantimonadaceae</taxon>
        <taxon>Martelella</taxon>
    </lineage>
</organism>
<dbReference type="SUPFAM" id="SSF75304">
    <property type="entry name" value="Amidase signature (AS) enzymes"/>
    <property type="match status" value="1"/>
</dbReference>